<sequence>MNKKDMIVYEEFNHGVKRISSWYKKKLKSLSIVTIPFNSSLIFVDIILEVIKDEGKILYIWGKDGEVKELIGKLKSFKINVTYGYTEDGSGDSDILFLNYKNISKVKRKFKLAIFDDITSYSYLSKFNLKGAYENTLEISERSILYTVELVIKIGERFELASVCKEMLIVEPRMITTRIDLNKDIPYILYDYLKWFRDEKKRVVIFVPDKEKLEAVYDYYIDKLKLDGAKIIKFSKDDRKKYINSSLKIKDKAIFIITDYMEVSLEDSRFEAAIVLFADNNRYNYKNLIYLCGSISKINDVVPEMLFVSKDVSEDMDKAKDMARDFNKMIWKRNSMVF</sequence>
<proteinExistence type="predicted"/>
<name>A0ABR8PXQ1_9CLOT</name>
<protein>
    <recommendedName>
        <fullName evidence="3">Comf operon protein A, DNA transporter ATPase</fullName>
    </recommendedName>
</protein>
<dbReference type="RefSeq" id="WP_143317420.1">
    <property type="nucleotide sequence ID" value="NZ_JACSRA010000032.1"/>
</dbReference>
<organism evidence="1 2">
    <name type="scientific">Clostridium cibarium</name>
    <dbReference type="NCBI Taxonomy" id="2762247"/>
    <lineage>
        <taxon>Bacteria</taxon>
        <taxon>Bacillati</taxon>
        <taxon>Bacillota</taxon>
        <taxon>Clostridia</taxon>
        <taxon>Eubacteriales</taxon>
        <taxon>Clostridiaceae</taxon>
        <taxon>Clostridium</taxon>
    </lineage>
</organism>
<reference evidence="1 2" key="1">
    <citation type="submission" date="2020-08" db="EMBL/GenBank/DDBJ databases">
        <title>A Genomic Blueprint of the Chicken Gut Microbiome.</title>
        <authorList>
            <person name="Gilroy R."/>
            <person name="Ravi A."/>
            <person name="Getino M."/>
            <person name="Pursley I."/>
            <person name="Horton D.L."/>
            <person name="Alikhan N.-F."/>
            <person name="Baker D."/>
            <person name="Gharbi K."/>
            <person name="Hall N."/>
            <person name="Watson M."/>
            <person name="Adriaenssens E.M."/>
            <person name="Foster-Nyarko E."/>
            <person name="Jarju S."/>
            <person name="Secka A."/>
            <person name="Antonio M."/>
            <person name="Oren A."/>
            <person name="Chaudhuri R."/>
            <person name="La Ragione R.M."/>
            <person name="Hildebrand F."/>
            <person name="Pallen M.J."/>
        </authorList>
    </citation>
    <scope>NUCLEOTIDE SEQUENCE [LARGE SCALE GENOMIC DNA]</scope>
    <source>
        <strain evidence="1 2">Sa3CVN1</strain>
    </source>
</reference>
<evidence type="ECO:0008006" key="3">
    <source>
        <dbReference type="Google" id="ProtNLM"/>
    </source>
</evidence>
<accession>A0ABR8PXQ1</accession>
<gene>
    <name evidence="1" type="ORF">H9661_16485</name>
</gene>
<comment type="caution">
    <text evidence="1">The sequence shown here is derived from an EMBL/GenBank/DDBJ whole genome shotgun (WGS) entry which is preliminary data.</text>
</comment>
<keyword evidence="2" id="KW-1185">Reference proteome</keyword>
<evidence type="ECO:0000313" key="2">
    <source>
        <dbReference type="Proteomes" id="UP000627781"/>
    </source>
</evidence>
<dbReference type="EMBL" id="JACSRA010000032">
    <property type="protein sequence ID" value="MBD7912951.1"/>
    <property type="molecule type" value="Genomic_DNA"/>
</dbReference>
<evidence type="ECO:0000313" key="1">
    <source>
        <dbReference type="EMBL" id="MBD7912951.1"/>
    </source>
</evidence>
<dbReference type="Proteomes" id="UP000627781">
    <property type="component" value="Unassembled WGS sequence"/>
</dbReference>